<feature type="transmembrane region" description="Helical" evidence="12">
    <location>
        <begin position="74"/>
        <end position="96"/>
    </location>
</feature>
<evidence type="ECO:0000256" key="12">
    <source>
        <dbReference type="SAM" id="Phobius"/>
    </source>
</evidence>
<dbReference type="SUPFAM" id="SSF103473">
    <property type="entry name" value="MFS general substrate transporter"/>
    <property type="match status" value="1"/>
</dbReference>
<sequence length="461" mass="51029">MEVFYYLVFGGLSMVVALLELSKTSKDLVTTSSAFTSFKNNYLVVYSLMMAGDWLQGPYVYFLYSQYGFSKGDIGRLFIAGFGSSMLFGTIVGSLADKQGRKRACVTYCITYILSCVTKHSPEYKVLMVGRILGGIATSLLFSAFESWLVAEHNKRGFEPQWLSLTFSKAIFLGNGLVAIISGLFANFLADNLGFGPVAPFDAAACFLAIGMAIILSSWTENYGDPSESKDLLTQFKVAAVAIASDEKIALLGAIQSLFEGSMYTFVFLWTPALSPNEEEIPHGFIFATFMLSSMLGSSIASRLMARVTLKVESYMQIVFVISSATLLLPIITNFLVTPSTEKGRTISFGGCILLFGFCTFEACVGIFWPSIMKMRSQYIPEESRSTIMNFFRIPLNVFVCIVLYNVNAFPITIMFGMCSIFLFMAAILQKRLMVVSDSHRSKSQDWALKEKDVETEPLNI</sequence>
<gene>
    <name evidence="13" type="ORF">J5N97_029967</name>
</gene>
<evidence type="ECO:0000256" key="11">
    <source>
        <dbReference type="ARBA" id="ARBA00032555"/>
    </source>
</evidence>
<keyword evidence="14" id="KW-1185">Reference proteome</keyword>
<reference evidence="13" key="2">
    <citation type="journal article" date="2022" name="Hortic Res">
        <title>The genome of Dioscorea zingiberensis sheds light on the biosynthesis, origin and evolution of the medicinally important diosgenin saponins.</title>
        <authorList>
            <person name="Li Y."/>
            <person name="Tan C."/>
            <person name="Li Z."/>
            <person name="Guo J."/>
            <person name="Li S."/>
            <person name="Chen X."/>
            <person name="Wang C."/>
            <person name="Dai X."/>
            <person name="Yang H."/>
            <person name="Song W."/>
            <person name="Hou L."/>
            <person name="Xu J."/>
            <person name="Tong Z."/>
            <person name="Xu A."/>
            <person name="Yuan X."/>
            <person name="Wang W."/>
            <person name="Yang Q."/>
            <person name="Chen L."/>
            <person name="Sun Z."/>
            <person name="Wang K."/>
            <person name="Pan B."/>
            <person name="Chen J."/>
            <person name="Bao Y."/>
            <person name="Liu F."/>
            <person name="Qi X."/>
            <person name="Gang D.R."/>
            <person name="Wen J."/>
            <person name="Li J."/>
        </authorList>
    </citation>
    <scope>NUCLEOTIDE SEQUENCE</scope>
    <source>
        <strain evidence="13">Dzin_1.0</strain>
    </source>
</reference>
<protein>
    <recommendedName>
        <fullName evidence="3">Molybdate-anion transporter</fullName>
    </recommendedName>
    <alternativeName>
        <fullName evidence="10">Major facilitator superfamily domain-containing protein 5</fullName>
    </alternativeName>
    <alternativeName>
        <fullName evidence="11">Molybdate transporter 2 homolog</fullName>
    </alternativeName>
</protein>
<evidence type="ECO:0000256" key="8">
    <source>
        <dbReference type="ARBA" id="ARBA00023065"/>
    </source>
</evidence>
<feature type="transmembrane region" description="Helical" evidence="12">
    <location>
        <begin position="170"/>
        <end position="189"/>
    </location>
</feature>
<evidence type="ECO:0000256" key="4">
    <source>
        <dbReference type="ARBA" id="ARBA00022448"/>
    </source>
</evidence>
<evidence type="ECO:0000313" key="14">
    <source>
        <dbReference type="Proteomes" id="UP001085076"/>
    </source>
</evidence>
<feature type="transmembrane region" description="Helical" evidence="12">
    <location>
        <begin position="201"/>
        <end position="219"/>
    </location>
</feature>
<dbReference type="PANTHER" id="PTHR23516:SF1">
    <property type="entry name" value="MOLYBDATE-ANION TRANSPORTER"/>
    <property type="match status" value="1"/>
</dbReference>
<dbReference type="GO" id="GO:0005886">
    <property type="term" value="C:plasma membrane"/>
    <property type="evidence" value="ECO:0007669"/>
    <property type="project" value="UniProtKB-SubCell"/>
</dbReference>
<organism evidence="13 14">
    <name type="scientific">Dioscorea zingiberensis</name>
    <dbReference type="NCBI Taxonomy" id="325984"/>
    <lineage>
        <taxon>Eukaryota</taxon>
        <taxon>Viridiplantae</taxon>
        <taxon>Streptophyta</taxon>
        <taxon>Embryophyta</taxon>
        <taxon>Tracheophyta</taxon>
        <taxon>Spermatophyta</taxon>
        <taxon>Magnoliopsida</taxon>
        <taxon>Liliopsida</taxon>
        <taxon>Dioscoreales</taxon>
        <taxon>Dioscoreaceae</taxon>
        <taxon>Dioscorea</taxon>
    </lineage>
</organism>
<keyword evidence="5" id="KW-1003">Cell membrane</keyword>
<name>A0A9D5BWS7_9LILI</name>
<feature type="transmembrane region" description="Helical" evidence="12">
    <location>
        <begin position="318"/>
        <end position="336"/>
    </location>
</feature>
<dbReference type="AlphaFoldDB" id="A0A9D5BWS7"/>
<evidence type="ECO:0000256" key="10">
    <source>
        <dbReference type="ARBA" id="ARBA00030646"/>
    </source>
</evidence>
<keyword evidence="7 12" id="KW-1133">Transmembrane helix</keyword>
<comment type="function">
    <text evidence="1">Mediates high-affinity intracellular uptake of the rare oligo-element molybdenum.</text>
</comment>
<dbReference type="Proteomes" id="UP001085076">
    <property type="component" value="Miscellaneous, Linkage group lg10"/>
</dbReference>
<comment type="subcellular location">
    <subcellularLocation>
        <location evidence="2">Cell membrane</location>
        <topology evidence="2">Multi-pass membrane protein</topology>
    </subcellularLocation>
</comment>
<keyword evidence="9 12" id="KW-0472">Membrane</keyword>
<feature type="transmembrane region" description="Helical" evidence="12">
    <location>
        <begin position="6"/>
        <end position="22"/>
    </location>
</feature>
<dbReference type="OrthoDB" id="263957at2759"/>
<evidence type="ECO:0000256" key="7">
    <source>
        <dbReference type="ARBA" id="ARBA00022989"/>
    </source>
</evidence>
<evidence type="ECO:0000256" key="1">
    <source>
        <dbReference type="ARBA" id="ARBA00003019"/>
    </source>
</evidence>
<evidence type="ECO:0000313" key="13">
    <source>
        <dbReference type="EMBL" id="KAJ0962139.1"/>
    </source>
</evidence>
<feature type="transmembrane region" description="Helical" evidence="12">
    <location>
        <begin position="129"/>
        <end position="150"/>
    </location>
</feature>
<dbReference type="InterPro" id="IPR008509">
    <property type="entry name" value="MOT2/MFSD5"/>
</dbReference>
<reference evidence="13" key="1">
    <citation type="submission" date="2021-03" db="EMBL/GenBank/DDBJ databases">
        <authorList>
            <person name="Li Z."/>
            <person name="Yang C."/>
        </authorList>
    </citation>
    <scope>NUCLEOTIDE SEQUENCE</scope>
    <source>
        <strain evidence="13">Dzin_1.0</strain>
        <tissue evidence="13">Leaf</tissue>
    </source>
</reference>
<evidence type="ECO:0000256" key="6">
    <source>
        <dbReference type="ARBA" id="ARBA00022692"/>
    </source>
</evidence>
<evidence type="ECO:0000256" key="9">
    <source>
        <dbReference type="ARBA" id="ARBA00023136"/>
    </source>
</evidence>
<keyword evidence="6 12" id="KW-0812">Transmembrane</keyword>
<dbReference type="InterPro" id="IPR036259">
    <property type="entry name" value="MFS_trans_sf"/>
</dbReference>
<comment type="caution">
    <text evidence="13">The sequence shown here is derived from an EMBL/GenBank/DDBJ whole genome shotgun (WGS) entry which is preliminary data.</text>
</comment>
<dbReference type="GO" id="GO:0006811">
    <property type="term" value="P:monoatomic ion transport"/>
    <property type="evidence" value="ECO:0007669"/>
    <property type="project" value="UniProtKB-KW"/>
</dbReference>
<evidence type="ECO:0000256" key="5">
    <source>
        <dbReference type="ARBA" id="ARBA00022475"/>
    </source>
</evidence>
<dbReference type="GO" id="GO:0015098">
    <property type="term" value="F:molybdate ion transmembrane transporter activity"/>
    <property type="evidence" value="ECO:0007669"/>
    <property type="project" value="InterPro"/>
</dbReference>
<accession>A0A9D5BWS7</accession>
<feature type="transmembrane region" description="Helical" evidence="12">
    <location>
        <begin position="412"/>
        <end position="429"/>
    </location>
</feature>
<dbReference type="EMBL" id="JAGGNH010000010">
    <property type="protein sequence ID" value="KAJ0962139.1"/>
    <property type="molecule type" value="Genomic_DNA"/>
</dbReference>
<keyword evidence="8" id="KW-0406">Ion transport</keyword>
<dbReference type="CDD" id="cd17487">
    <property type="entry name" value="MFS_MFSD5_like"/>
    <property type="match status" value="1"/>
</dbReference>
<dbReference type="Pfam" id="PF05631">
    <property type="entry name" value="MFS_5"/>
    <property type="match status" value="1"/>
</dbReference>
<feature type="transmembrane region" description="Helical" evidence="12">
    <location>
        <begin position="348"/>
        <end position="369"/>
    </location>
</feature>
<feature type="transmembrane region" description="Helical" evidence="12">
    <location>
        <begin position="285"/>
        <end position="306"/>
    </location>
</feature>
<evidence type="ECO:0000256" key="3">
    <source>
        <dbReference type="ARBA" id="ARBA00021242"/>
    </source>
</evidence>
<feature type="transmembrane region" description="Helical" evidence="12">
    <location>
        <begin position="43"/>
        <end position="62"/>
    </location>
</feature>
<dbReference type="Gene3D" id="1.20.1250.20">
    <property type="entry name" value="MFS general substrate transporter like domains"/>
    <property type="match status" value="1"/>
</dbReference>
<proteinExistence type="predicted"/>
<dbReference type="PANTHER" id="PTHR23516">
    <property type="entry name" value="SAM (S-ADENOSYL METHIONINE) TRANSPORTER"/>
    <property type="match status" value="1"/>
</dbReference>
<evidence type="ECO:0000256" key="2">
    <source>
        <dbReference type="ARBA" id="ARBA00004651"/>
    </source>
</evidence>
<keyword evidence="4" id="KW-0813">Transport</keyword>